<organism evidence="1">
    <name type="scientific">Panstrongylus lignarius</name>
    <dbReference type="NCBI Taxonomy" id="156445"/>
    <lineage>
        <taxon>Eukaryota</taxon>
        <taxon>Metazoa</taxon>
        <taxon>Ecdysozoa</taxon>
        <taxon>Arthropoda</taxon>
        <taxon>Hexapoda</taxon>
        <taxon>Insecta</taxon>
        <taxon>Pterygota</taxon>
        <taxon>Neoptera</taxon>
        <taxon>Paraneoptera</taxon>
        <taxon>Hemiptera</taxon>
        <taxon>Heteroptera</taxon>
        <taxon>Panheteroptera</taxon>
        <taxon>Cimicomorpha</taxon>
        <taxon>Reduviidae</taxon>
        <taxon>Triatominae</taxon>
        <taxon>Panstrongylus</taxon>
    </lineage>
</organism>
<accession>A0A224XZR3</accession>
<evidence type="ECO:0000313" key="1">
    <source>
        <dbReference type="EMBL" id="JAW15578.1"/>
    </source>
</evidence>
<name>A0A224XZR3_9HEMI</name>
<dbReference type="AlphaFoldDB" id="A0A224XZR3"/>
<reference evidence="1" key="1">
    <citation type="journal article" date="2018" name="PLoS Negl. Trop. Dis.">
        <title>An insight into the salivary gland and fat body transcriptome of Panstrongylus lignarius (Hemiptera: Heteroptera), the main vector of Chagas disease in Peru.</title>
        <authorList>
            <person name="Nevoa J.C."/>
            <person name="Mendes M.T."/>
            <person name="da Silva M.V."/>
            <person name="Soares S.C."/>
            <person name="Oliveira C.J.F."/>
            <person name="Ribeiro J.M.C."/>
        </authorList>
    </citation>
    <scope>NUCLEOTIDE SEQUENCE</scope>
</reference>
<protein>
    <submittedName>
        <fullName evidence="1">Putative secreted protein</fullName>
    </submittedName>
</protein>
<sequence length="80" mass="9504">MIWNNKIFGIKLALLPLLPEEASIKYPQFVLIHSLKPLNLSRCLVPCHPDEMVCSSTYLRVVKHYLKITQFYRKVYWKIL</sequence>
<proteinExistence type="predicted"/>
<dbReference type="EMBL" id="GFTR01000848">
    <property type="protein sequence ID" value="JAW15578.1"/>
    <property type="molecule type" value="Transcribed_RNA"/>
</dbReference>